<dbReference type="EMBL" id="QJKJ01003843">
    <property type="protein sequence ID" value="RDX96632.1"/>
    <property type="molecule type" value="Genomic_DNA"/>
</dbReference>
<dbReference type="AlphaFoldDB" id="A0A371H1C7"/>
<accession>A0A371H1C7</accession>
<feature type="non-terminal residue" evidence="1">
    <location>
        <position position="1"/>
    </location>
</feature>
<sequence>MALQDECTNSSYINTYLLFLFTSPMEGRENSKALHGFSYEQGQYTSSTTNSHIHYSNNLECNVIKKERINSNTNFFVPAPKEQHCFEMSDSDSCSDATDEEEVSLEELLNDGKTKKKIEQLAAMVGVDTTEPAIVLTQVTDPTAWTWTWRNKSEGEKKCDSLVIGYCCGWKVVMILVILMTKPGNHIVTSHSTLFKT</sequence>
<proteinExistence type="predicted"/>
<evidence type="ECO:0000313" key="2">
    <source>
        <dbReference type="Proteomes" id="UP000257109"/>
    </source>
</evidence>
<evidence type="ECO:0000313" key="1">
    <source>
        <dbReference type="EMBL" id="RDX96632.1"/>
    </source>
</evidence>
<comment type="caution">
    <text evidence="1">The sequence shown here is derived from an EMBL/GenBank/DDBJ whole genome shotgun (WGS) entry which is preliminary data.</text>
</comment>
<gene>
    <name evidence="1" type="ORF">CR513_20678</name>
</gene>
<dbReference type="OrthoDB" id="1930773at2759"/>
<keyword evidence="2" id="KW-1185">Reference proteome</keyword>
<organism evidence="1 2">
    <name type="scientific">Mucuna pruriens</name>
    <name type="common">Velvet bean</name>
    <name type="synonym">Dolichos pruriens</name>
    <dbReference type="NCBI Taxonomy" id="157652"/>
    <lineage>
        <taxon>Eukaryota</taxon>
        <taxon>Viridiplantae</taxon>
        <taxon>Streptophyta</taxon>
        <taxon>Embryophyta</taxon>
        <taxon>Tracheophyta</taxon>
        <taxon>Spermatophyta</taxon>
        <taxon>Magnoliopsida</taxon>
        <taxon>eudicotyledons</taxon>
        <taxon>Gunneridae</taxon>
        <taxon>Pentapetalae</taxon>
        <taxon>rosids</taxon>
        <taxon>fabids</taxon>
        <taxon>Fabales</taxon>
        <taxon>Fabaceae</taxon>
        <taxon>Papilionoideae</taxon>
        <taxon>50 kb inversion clade</taxon>
        <taxon>NPAAA clade</taxon>
        <taxon>indigoferoid/millettioid clade</taxon>
        <taxon>Phaseoleae</taxon>
        <taxon>Mucuna</taxon>
    </lineage>
</organism>
<reference evidence="1" key="1">
    <citation type="submission" date="2018-05" db="EMBL/GenBank/DDBJ databases">
        <title>Draft genome of Mucuna pruriens seed.</title>
        <authorList>
            <person name="Nnadi N.E."/>
            <person name="Vos R."/>
            <person name="Hasami M.H."/>
            <person name="Devisetty U.K."/>
            <person name="Aguiy J.C."/>
        </authorList>
    </citation>
    <scope>NUCLEOTIDE SEQUENCE [LARGE SCALE GENOMIC DNA]</scope>
    <source>
        <strain evidence="1">JCA_2017</strain>
    </source>
</reference>
<protein>
    <submittedName>
        <fullName evidence="1">Uncharacterized protein</fullName>
    </submittedName>
</protein>
<name>A0A371H1C7_MUCPR</name>
<dbReference type="Proteomes" id="UP000257109">
    <property type="component" value="Unassembled WGS sequence"/>
</dbReference>